<comment type="similarity">
    <text evidence="1">Belongs to the guanylate kinase family.</text>
</comment>
<dbReference type="EMBL" id="FQVD01000011">
    <property type="protein sequence ID" value="SHF10230.1"/>
    <property type="molecule type" value="Genomic_DNA"/>
</dbReference>
<dbReference type="SUPFAM" id="SSF52540">
    <property type="entry name" value="P-loop containing nucleoside triphosphate hydrolases"/>
    <property type="match status" value="1"/>
</dbReference>
<evidence type="ECO:0000256" key="2">
    <source>
        <dbReference type="ARBA" id="ARBA00022679"/>
    </source>
</evidence>
<evidence type="ECO:0000313" key="5">
    <source>
        <dbReference type="EMBL" id="SHF10230.1"/>
    </source>
</evidence>
<dbReference type="GO" id="GO:0005829">
    <property type="term" value="C:cytosol"/>
    <property type="evidence" value="ECO:0007669"/>
    <property type="project" value="TreeGrafter"/>
</dbReference>
<name>A0A1M4YWX6_9BACE</name>
<organism evidence="5 6">
    <name type="scientific">Bacteroides faecichinchillae</name>
    <dbReference type="NCBI Taxonomy" id="871325"/>
    <lineage>
        <taxon>Bacteria</taxon>
        <taxon>Pseudomonadati</taxon>
        <taxon>Bacteroidota</taxon>
        <taxon>Bacteroidia</taxon>
        <taxon>Bacteroidales</taxon>
        <taxon>Bacteroidaceae</taxon>
        <taxon>Bacteroides</taxon>
    </lineage>
</organism>
<evidence type="ECO:0000313" key="6">
    <source>
        <dbReference type="Proteomes" id="UP000184436"/>
    </source>
</evidence>
<dbReference type="OrthoDB" id="9808150at2"/>
<evidence type="ECO:0000256" key="3">
    <source>
        <dbReference type="ARBA" id="ARBA00022777"/>
    </source>
</evidence>
<evidence type="ECO:0000256" key="1">
    <source>
        <dbReference type="ARBA" id="ARBA00005790"/>
    </source>
</evidence>
<dbReference type="SMART" id="SM00072">
    <property type="entry name" value="GuKc"/>
    <property type="match status" value="1"/>
</dbReference>
<gene>
    <name evidence="5" type="ORF">SAMN05444349_11174</name>
</gene>
<dbReference type="RefSeq" id="WP_025074923.1">
    <property type="nucleotide sequence ID" value="NZ_FQVD01000011.1"/>
</dbReference>
<accession>A0A1M4YWX6</accession>
<dbReference type="InterPro" id="IPR020590">
    <property type="entry name" value="Guanylate_kinase_CS"/>
</dbReference>
<protein>
    <submittedName>
        <fullName evidence="5">Guanylate kinase</fullName>
    </submittedName>
</protein>
<evidence type="ECO:0000259" key="4">
    <source>
        <dbReference type="PROSITE" id="PS50052"/>
    </source>
</evidence>
<feature type="domain" description="Guanylate kinase-like" evidence="4">
    <location>
        <begin position="3"/>
        <end position="183"/>
    </location>
</feature>
<dbReference type="PANTHER" id="PTHR23117:SF13">
    <property type="entry name" value="GUANYLATE KINASE"/>
    <property type="match status" value="1"/>
</dbReference>
<dbReference type="PROSITE" id="PS50052">
    <property type="entry name" value="GUANYLATE_KINASE_2"/>
    <property type="match status" value="1"/>
</dbReference>
<dbReference type="InterPro" id="IPR008145">
    <property type="entry name" value="GK/Ca_channel_bsu"/>
</dbReference>
<keyword evidence="3 5" id="KW-0418">Kinase</keyword>
<dbReference type="STRING" id="871325.SAMN05444349_11174"/>
<dbReference type="PANTHER" id="PTHR23117">
    <property type="entry name" value="GUANYLATE KINASE-RELATED"/>
    <property type="match status" value="1"/>
</dbReference>
<dbReference type="InterPro" id="IPR008144">
    <property type="entry name" value="Guanylate_kin-like_dom"/>
</dbReference>
<dbReference type="Pfam" id="PF00625">
    <property type="entry name" value="Guanylate_kin"/>
    <property type="match status" value="1"/>
</dbReference>
<dbReference type="GO" id="GO:0004385">
    <property type="term" value="F:GMP kinase activity"/>
    <property type="evidence" value="ECO:0007669"/>
    <property type="project" value="TreeGrafter"/>
</dbReference>
<dbReference type="PROSITE" id="PS00856">
    <property type="entry name" value="GUANYLATE_KINASE_1"/>
    <property type="match status" value="1"/>
</dbReference>
<keyword evidence="6" id="KW-1185">Reference proteome</keyword>
<dbReference type="Gene3D" id="3.30.63.10">
    <property type="entry name" value="Guanylate Kinase phosphate binding domain"/>
    <property type="match status" value="1"/>
</dbReference>
<dbReference type="Gene3D" id="3.40.50.300">
    <property type="entry name" value="P-loop containing nucleotide triphosphate hydrolases"/>
    <property type="match status" value="1"/>
</dbReference>
<dbReference type="AlphaFoldDB" id="A0A1M4YWX6"/>
<keyword evidence="2" id="KW-0808">Transferase</keyword>
<sequence length="212" mass="24349">MGGKVIAIYCVPGTERSKLLQRLFEEESLNLKSTITTTSRKPRIGERDGLNYHFITAEEFKKRIQEGKFVEYEEACPDILYGTDIRELESSDKNYLLEISPENIGHIKQQLRLSVLTIFVGTDNFEKLRESWTVRGTSAYDEIESRIKKIKSDMKYARQFDLVITNPLDGSTKYLEEVLDAAHDFLFSDNSVILSEEDEGIDVIGKVILRIK</sequence>
<reference evidence="5 6" key="1">
    <citation type="submission" date="2016-11" db="EMBL/GenBank/DDBJ databases">
        <authorList>
            <person name="Jaros S."/>
            <person name="Januszkiewicz K."/>
            <person name="Wedrychowicz H."/>
        </authorList>
    </citation>
    <scope>NUCLEOTIDE SEQUENCE [LARGE SCALE GENOMIC DNA]</scope>
    <source>
        <strain evidence="5 6">DSM 26883</strain>
    </source>
</reference>
<dbReference type="InterPro" id="IPR027417">
    <property type="entry name" value="P-loop_NTPase"/>
</dbReference>
<proteinExistence type="inferred from homology"/>
<dbReference type="Proteomes" id="UP000184436">
    <property type="component" value="Unassembled WGS sequence"/>
</dbReference>